<proteinExistence type="predicted"/>
<feature type="compositionally biased region" description="Low complexity" evidence="1">
    <location>
        <begin position="49"/>
        <end position="67"/>
    </location>
</feature>
<sequence>DRYPSPISGRSESKPPKCVPFHWCDGASCKRRAHRMLPLGRGDRRRLRPGLPGPHHAGAGRGQQVQRGRPVLRRLRVVLFRHGGAQRGYQQVHSSRRVNAFRRRHHGSGGCFDPERPARLGVFGGKPGRFRRQCQVGQRRPLGKHGWL</sequence>
<feature type="non-terminal residue" evidence="2">
    <location>
        <position position="148"/>
    </location>
</feature>
<dbReference type="AlphaFoldDB" id="A0A6J4IXP2"/>
<feature type="non-terminal residue" evidence="2">
    <location>
        <position position="1"/>
    </location>
</feature>
<feature type="region of interest" description="Disordered" evidence="1">
    <location>
        <begin position="41"/>
        <end position="67"/>
    </location>
</feature>
<protein>
    <submittedName>
        <fullName evidence="2">Uncharacterized protein</fullName>
    </submittedName>
</protein>
<organism evidence="2">
    <name type="scientific">uncultured Arthrobacter sp</name>
    <dbReference type="NCBI Taxonomy" id="114050"/>
    <lineage>
        <taxon>Bacteria</taxon>
        <taxon>Bacillati</taxon>
        <taxon>Actinomycetota</taxon>
        <taxon>Actinomycetes</taxon>
        <taxon>Micrococcales</taxon>
        <taxon>Micrococcaceae</taxon>
        <taxon>Arthrobacter</taxon>
        <taxon>environmental samples</taxon>
    </lineage>
</organism>
<reference evidence="2" key="1">
    <citation type="submission" date="2020-02" db="EMBL/GenBank/DDBJ databases">
        <authorList>
            <person name="Meier V. D."/>
        </authorList>
    </citation>
    <scope>NUCLEOTIDE SEQUENCE</scope>
    <source>
        <strain evidence="2">AVDCRST_MAG83</strain>
    </source>
</reference>
<evidence type="ECO:0000313" key="2">
    <source>
        <dbReference type="EMBL" id="CAA9264599.1"/>
    </source>
</evidence>
<accession>A0A6J4IXP2</accession>
<gene>
    <name evidence="2" type="ORF">AVDCRST_MAG83-3191</name>
</gene>
<name>A0A6J4IXP2_9MICC</name>
<dbReference type="EMBL" id="CADCTE010000156">
    <property type="protein sequence ID" value="CAA9264599.1"/>
    <property type="molecule type" value="Genomic_DNA"/>
</dbReference>
<evidence type="ECO:0000256" key="1">
    <source>
        <dbReference type="SAM" id="MobiDB-lite"/>
    </source>
</evidence>